<accession>A0A8H6RWP3</accession>
<dbReference type="GO" id="GO:0016491">
    <property type="term" value="F:oxidoreductase activity"/>
    <property type="evidence" value="ECO:0007669"/>
    <property type="project" value="UniProtKB-KW"/>
</dbReference>
<dbReference type="PANTHER" id="PTHR43180">
    <property type="entry name" value="3-OXOACYL-(ACYL-CARRIER-PROTEIN) REDUCTASE (AFU_ORTHOLOGUE AFUA_6G11210)"/>
    <property type="match status" value="1"/>
</dbReference>
<dbReference type="SUPFAM" id="SSF51735">
    <property type="entry name" value="NAD(P)-binding Rossmann-fold domains"/>
    <property type="match status" value="1"/>
</dbReference>
<keyword evidence="2" id="KW-0560">Oxidoreductase</keyword>
<dbReference type="PANTHER" id="PTHR43180:SF86">
    <property type="entry name" value="DEHYDROGENASE, PUTATIVE (AFU_ORTHOLOGUE AFUA_3G00290)-RELATED"/>
    <property type="match status" value="1"/>
</dbReference>
<dbReference type="InterPro" id="IPR036291">
    <property type="entry name" value="NAD(P)-bd_dom_sf"/>
</dbReference>
<proteinExistence type="inferred from homology"/>
<evidence type="ECO:0000256" key="2">
    <source>
        <dbReference type="ARBA" id="ARBA00023002"/>
    </source>
</evidence>
<dbReference type="Proteomes" id="UP000660729">
    <property type="component" value="Unassembled WGS sequence"/>
</dbReference>
<dbReference type="EMBL" id="JABCIY010000001">
    <property type="protein sequence ID" value="KAF7198307.1"/>
    <property type="molecule type" value="Genomic_DNA"/>
</dbReference>
<sequence length="415" mass="46343">MMRSISAVSYVLRSSTALPPQAPILIARRAFVASQSRLFDQKLNTYTRRFHTSTIARNNMAQYVPDESLFKGLQDKVVVLTGGATGIGAATTRILANNGAKVVFGDINVAAAESLAKELDSVTFFRCDVVNYDDLYNLFKAAYDQYGRVDHAISCAGIFEQGNWYDPKLTIDSVKSDPGNSKVLDVNVLGTLHFSRIAAVFLREKLQKGENRSLTLLSSVNAFRESPGLFIYQTSKHAIHGFLRSSRKTLYERDGIRVNAVCPGVTDTAMTQGIIAAFRDNDLYWQSAESVAKIIVGIMSESMNGKAYYIEGGDGWEFEDSFYAMQPKWLGEEPTRRMRVNAEAVNRVRSIANIPGYSSISILTQSCRVSWRRKSNENAIKVNILQTIDLRREQTQMTHLVTPIQLFRTPLPSTF</sequence>
<evidence type="ECO:0000256" key="1">
    <source>
        <dbReference type="ARBA" id="ARBA00006484"/>
    </source>
</evidence>
<evidence type="ECO:0000313" key="4">
    <source>
        <dbReference type="Proteomes" id="UP000660729"/>
    </source>
</evidence>
<name>A0A8H6RWP3_9PEZI</name>
<gene>
    <name evidence="3" type="ORF">HII31_00046</name>
</gene>
<reference evidence="3" key="1">
    <citation type="submission" date="2020-04" db="EMBL/GenBank/DDBJ databases">
        <title>Draft genome resource of the tomato pathogen Pseudocercospora fuligena.</title>
        <authorList>
            <person name="Zaccaron A."/>
        </authorList>
    </citation>
    <scope>NUCLEOTIDE SEQUENCE</scope>
    <source>
        <strain evidence="3">PF001</strain>
    </source>
</reference>
<dbReference type="Pfam" id="PF00106">
    <property type="entry name" value="adh_short"/>
    <property type="match status" value="1"/>
</dbReference>
<organism evidence="3 4">
    <name type="scientific">Pseudocercospora fuligena</name>
    <dbReference type="NCBI Taxonomy" id="685502"/>
    <lineage>
        <taxon>Eukaryota</taxon>
        <taxon>Fungi</taxon>
        <taxon>Dikarya</taxon>
        <taxon>Ascomycota</taxon>
        <taxon>Pezizomycotina</taxon>
        <taxon>Dothideomycetes</taxon>
        <taxon>Dothideomycetidae</taxon>
        <taxon>Mycosphaerellales</taxon>
        <taxon>Mycosphaerellaceae</taxon>
        <taxon>Pseudocercospora</taxon>
    </lineage>
</organism>
<keyword evidence="4" id="KW-1185">Reference proteome</keyword>
<evidence type="ECO:0000313" key="3">
    <source>
        <dbReference type="EMBL" id="KAF7198307.1"/>
    </source>
</evidence>
<dbReference type="PRINTS" id="PR00081">
    <property type="entry name" value="GDHRDH"/>
</dbReference>
<comment type="caution">
    <text evidence="3">The sequence shown here is derived from an EMBL/GenBank/DDBJ whole genome shotgun (WGS) entry which is preliminary data.</text>
</comment>
<dbReference type="AlphaFoldDB" id="A0A8H6RWP3"/>
<dbReference type="Gene3D" id="3.40.50.720">
    <property type="entry name" value="NAD(P)-binding Rossmann-like Domain"/>
    <property type="match status" value="1"/>
</dbReference>
<protein>
    <submittedName>
        <fullName evidence="3">Short-chain dehydrogenase/reductase ascJ</fullName>
    </submittedName>
</protein>
<feature type="non-terminal residue" evidence="3">
    <location>
        <position position="415"/>
    </location>
</feature>
<comment type="similarity">
    <text evidence="1">Belongs to the short-chain dehydrogenases/reductases (SDR) family.</text>
</comment>
<dbReference type="OrthoDB" id="37659at2759"/>
<dbReference type="InterPro" id="IPR002347">
    <property type="entry name" value="SDR_fam"/>
</dbReference>